<evidence type="ECO:0000313" key="2">
    <source>
        <dbReference type="EMBL" id="PIK38825.1"/>
    </source>
</evidence>
<protein>
    <submittedName>
        <fullName evidence="2">Putative TBC1 domain family member 2A</fullName>
    </submittedName>
</protein>
<proteinExistence type="predicted"/>
<dbReference type="Proteomes" id="UP000230750">
    <property type="component" value="Unassembled WGS sequence"/>
</dbReference>
<dbReference type="InterPro" id="IPR052055">
    <property type="entry name" value="Hepadnavirus_pol/RT"/>
</dbReference>
<dbReference type="PANTHER" id="PTHR33050">
    <property type="entry name" value="REVERSE TRANSCRIPTASE DOMAIN-CONTAINING PROTEIN"/>
    <property type="match status" value="1"/>
</dbReference>
<dbReference type="OrthoDB" id="6145557at2759"/>
<dbReference type="PANTHER" id="PTHR33050:SF7">
    <property type="entry name" value="RIBONUCLEASE H"/>
    <property type="match status" value="1"/>
</dbReference>
<feature type="domain" description="Reverse transcriptase" evidence="1">
    <location>
        <begin position="1"/>
        <end position="87"/>
    </location>
</feature>
<dbReference type="InterPro" id="IPR043128">
    <property type="entry name" value="Rev_trsase/Diguanyl_cyclase"/>
</dbReference>
<organism evidence="2 3">
    <name type="scientific">Stichopus japonicus</name>
    <name type="common">Sea cucumber</name>
    <dbReference type="NCBI Taxonomy" id="307972"/>
    <lineage>
        <taxon>Eukaryota</taxon>
        <taxon>Metazoa</taxon>
        <taxon>Echinodermata</taxon>
        <taxon>Eleutherozoa</taxon>
        <taxon>Echinozoa</taxon>
        <taxon>Holothuroidea</taxon>
        <taxon>Aspidochirotacea</taxon>
        <taxon>Aspidochirotida</taxon>
        <taxon>Stichopodidae</taxon>
        <taxon>Apostichopus</taxon>
    </lineage>
</organism>
<dbReference type="PROSITE" id="PS50878">
    <property type="entry name" value="RT_POL"/>
    <property type="match status" value="1"/>
</dbReference>
<accession>A0A2G8JT13</accession>
<name>A0A2G8JT13_STIJA</name>
<keyword evidence="3" id="KW-1185">Reference proteome</keyword>
<dbReference type="SUPFAM" id="SSF56672">
    <property type="entry name" value="DNA/RNA polymerases"/>
    <property type="match status" value="1"/>
</dbReference>
<dbReference type="InterPro" id="IPR043502">
    <property type="entry name" value="DNA/RNA_pol_sf"/>
</dbReference>
<dbReference type="AlphaFoldDB" id="A0A2G8JT13"/>
<evidence type="ECO:0000313" key="3">
    <source>
        <dbReference type="Proteomes" id="UP000230750"/>
    </source>
</evidence>
<dbReference type="Gene3D" id="3.30.70.270">
    <property type="match status" value="1"/>
</dbReference>
<gene>
    <name evidence="2" type="ORF">BSL78_24329</name>
</gene>
<dbReference type="InterPro" id="IPR000477">
    <property type="entry name" value="RT_dom"/>
</dbReference>
<evidence type="ECO:0000259" key="1">
    <source>
        <dbReference type="PROSITE" id="PS50878"/>
    </source>
</evidence>
<sequence>MRLPFQGTPEAPNVFRVAGATVSLLRERGVVLYVCLDDWLIVGNSESETANSVYRTISTLQKLGWIVNDEKSRLTPTQTIPFLGGVIDFTIGVAKPWQERINAIASTASCIMSQQFSLFLIWLRSQTTTGKHGRCCKPLQVAHVPTAVMYFQKFPGHKDRDMTTPISRSEEPTLTSKGWNTTEYWSQGVPFTTDLPITG</sequence>
<reference evidence="2 3" key="1">
    <citation type="journal article" date="2017" name="PLoS Biol.">
        <title>The sea cucumber genome provides insights into morphological evolution and visceral regeneration.</title>
        <authorList>
            <person name="Zhang X."/>
            <person name="Sun L."/>
            <person name="Yuan J."/>
            <person name="Sun Y."/>
            <person name="Gao Y."/>
            <person name="Zhang L."/>
            <person name="Li S."/>
            <person name="Dai H."/>
            <person name="Hamel J.F."/>
            <person name="Liu C."/>
            <person name="Yu Y."/>
            <person name="Liu S."/>
            <person name="Lin W."/>
            <person name="Guo K."/>
            <person name="Jin S."/>
            <person name="Xu P."/>
            <person name="Storey K.B."/>
            <person name="Huan P."/>
            <person name="Zhang T."/>
            <person name="Zhou Y."/>
            <person name="Zhang J."/>
            <person name="Lin C."/>
            <person name="Li X."/>
            <person name="Xing L."/>
            <person name="Huo D."/>
            <person name="Sun M."/>
            <person name="Wang L."/>
            <person name="Mercier A."/>
            <person name="Li F."/>
            <person name="Yang H."/>
            <person name="Xiang J."/>
        </authorList>
    </citation>
    <scope>NUCLEOTIDE SEQUENCE [LARGE SCALE GENOMIC DNA]</scope>
    <source>
        <strain evidence="2">Shaxun</strain>
        <tissue evidence="2">Muscle</tissue>
    </source>
</reference>
<dbReference type="EMBL" id="MRZV01001309">
    <property type="protein sequence ID" value="PIK38825.1"/>
    <property type="molecule type" value="Genomic_DNA"/>
</dbReference>
<comment type="caution">
    <text evidence="2">The sequence shown here is derived from an EMBL/GenBank/DDBJ whole genome shotgun (WGS) entry which is preliminary data.</text>
</comment>